<keyword evidence="8 10" id="KW-0472">Membrane</keyword>
<dbReference type="PATRIC" id="fig|1454004.3.peg.3911"/>
<dbReference type="GO" id="GO:0005886">
    <property type="term" value="C:plasma membrane"/>
    <property type="evidence" value="ECO:0007669"/>
    <property type="project" value="UniProtKB-SubCell"/>
</dbReference>
<proteinExistence type="predicted"/>
<keyword evidence="5" id="KW-0547">Nucleotide-binding</keyword>
<evidence type="ECO:0000256" key="4">
    <source>
        <dbReference type="ARBA" id="ARBA00022692"/>
    </source>
</evidence>
<evidence type="ECO:0000256" key="3">
    <source>
        <dbReference type="ARBA" id="ARBA00022475"/>
    </source>
</evidence>
<feature type="transmembrane region" description="Helical" evidence="10">
    <location>
        <begin position="58"/>
        <end position="78"/>
    </location>
</feature>
<feature type="domain" description="ABC transmembrane type-1" evidence="12">
    <location>
        <begin position="24"/>
        <end position="299"/>
    </location>
</feature>
<dbReference type="CDD" id="cd18586">
    <property type="entry name" value="ABC_6TM_PrtD_like"/>
    <property type="match status" value="1"/>
</dbReference>
<dbReference type="PROSITE" id="PS50929">
    <property type="entry name" value="ABC_TM1F"/>
    <property type="match status" value="1"/>
</dbReference>
<dbReference type="eggNOG" id="COG4618">
    <property type="taxonomic scope" value="Bacteria"/>
</dbReference>
<name>A0A011Q5K3_ACCRE</name>
<feature type="region of interest" description="Disordered" evidence="9">
    <location>
        <begin position="556"/>
        <end position="613"/>
    </location>
</feature>
<dbReference type="PANTHER" id="PTHR24221:SF248">
    <property type="entry name" value="ABC TRANSPORTER TRANSMEMBRANE REGION"/>
    <property type="match status" value="1"/>
</dbReference>
<dbReference type="AlphaFoldDB" id="A0A011Q5K3"/>
<dbReference type="InterPro" id="IPR017871">
    <property type="entry name" value="ABC_transporter-like_CS"/>
</dbReference>
<protein>
    <submittedName>
        <fullName evidence="13">Type I secretion system ATP-binding protein PrsD</fullName>
    </submittedName>
</protein>
<evidence type="ECO:0000256" key="6">
    <source>
        <dbReference type="ARBA" id="ARBA00022840"/>
    </source>
</evidence>
<dbReference type="STRING" id="1454004.AW11_03806"/>
<comment type="caution">
    <text evidence="13">The sequence shown here is derived from an EMBL/GenBank/DDBJ whole genome shotgun (WGS) entry which is preliminary data.</text>
</comment>
<dbReference type="InterPro" id="IPR010128">
    <property type="entry name" value="ATPase_T1SS_PrtD-like"/>
</dbReference>
<keyword evidence="6 13" id="KW-0067">ATP-binding</keyword>
<dbReference type="InterPro" id="IPR047957">
    <property type="entry name" value="ABC_AprD-like_6TM"/>
</dbReference>
<dbReference type="FunFam" id="3.40.50.300:FF:001444">
    <property type="entry name" value="ABC transporter ATP-binding protein"/>
    <property type="match status" value="1"/>
</dbReference>
<dbReference type="GO" id="GO:0140359">
    <property type="term" value="F:ABC-type transporter activity"/>
    <property type="evidence" value="ECO:0007669"/>
    <property type="project" value="InterPro"/>
</dbReference>
<feature type="transmembrane region" description="Helical" evidence="10">
    <location>
        <begin position="20"/>
        <end position="46"/>
    </location>
</feature>
<evidence type="ECO:0000259" key="11">
    <source>
        <dbReference type="PROSITE" id="PS50893"/>
    </source>
</evidence>
<dbReference type="GO" id="GO:0016887">
    <property type="term" value="F:ATP hydrolysis activity"/>
    <property type="evidence" value="ECO:0007669"/>
    <property type="project" value="InterPro"/>
</dbReference>
<evidence type="ECO:0000313" key="14">
    <source>
        <dbReference type="Proteomes" id="UP000022141"/>
    </source>
</evidence>
<feature type="compositionally biased region" description="Low complexity" evidence="9">
    <location>
        <begin position="589"/>
        <end position="613"/>
    </location>
</feature>
<dbReference type="EMBL" id="JEMY01000067">
    <property type="protein sequence ID" value="EXI84567.1"/>
    <property type="molecule type" value="Genomic_DNA"/>
</dbReference>
<accession>A0A011Q5K3</accession>
<dbReference type="Proteomes" id="UP000022141">
    <property type="component" value="Unassembled WGS sequence"/>
</dbReference>
<keyword evidence="14" id="KW-1185">Reference proteome</keyword>
<evidence type="ECO:0000256" key="9">
    <source>
        <dbReference type="SAM" id="MobiDB-lite"/>
    </source>
</evidence>
<evidence type="ECO:0000256" key="1">
    <source>
        <dbReference type="ARBA" id="ARBA00004651"/>
    </source>
</evidence>
<dbReference type="Gene3D" id="1.20.1560.10">
    <property type="entry name" value="ABC transporter type 1, transmembrane domain"/>
    <property type="match status" value="1"/>
</dbReference>
<dbReference type="InterPro" id="IPR036640">
    <property type="entry name" value="ABC1_TM_sf"/>
</dbReference>
<evidence type="ECO:0000256" key="2">
    <source>
        <dbReference type="ARBA" id="ARBA00022448"/>
    </source>
</evidence>
<keyword evidence="4 10" id="KW-0812">Transmembrane</keyword>
<dbReference type="Gene3D" id="3.40.50.300">
    <property type="entry name" value="P-loop containing nucleotide triphosphate hydrolases"/>
    <property type="match status" value="1"/>
</dbReference>
<dbReference type="InterPro" id="IPR039421">
    <property type="entry name" value="Type_1_exporter"/>
</dbReference>
<evidence type="ECO:0000256" key="5">
    <source>
        <dbReference type="ARBA" id="ARBA00022741"/>
    </source>
</evidence>
<dbReference type="GO" id="GO:0030253">
    <property type="term" value="P:protein secretion by the type I secretion system"/>
    <property type="evidence" value="ECO:0007669"/>
    <property type="project" value="InterPro"/>
</dbReference>
<dbReference type="InterPro" id="IPR027417">
    <property type="entry name" value="P-loop_NTPase"/>
</dbReference>
<evidence type="ECO:0000313" key="13">
    <source>
        <dbReference type="EMBL" id="EXI84567.1"/>
    </source>
</evidence>
<dbReference type="SUPFAM" id="SSF52540">
    <property type="entry name" value="P-loop containing nucleoside triphosphate hydrolases"/>
    <property type="match status" value="1"/>
</dbReference>
<reference evidence="13" key="1">
    <citation type="submission" date="2014-02" db="EMBL/GenBank/DDBJ databases">
        <title>Expanding our view of genomic diversity in Candidatus Accumulibacter clades.</title>
        <authorList>
            <person name="Skennerton C.T."/>
            <person name="Barr J.J."/>
            <person name="Slater F.R."/>
            <person name="Bond P.L."/>
            <person name="Tyson G.W."/>
        </authorList>
    </citation>
    <scope>NUCLEOTIDE SEQUENCE [LARGE SCALE GENOMIC DNA]</scope>
</reference>
<gene>
    <name evidence="13" type="primary">prsD</name>
    <name evidence="13" type="ORF">AW11_03806</name>
</gene>
<dbReference type="SMART" id="SM00382">
    <property type="entry name" value="AAA"/>
    <property type="match status" value="1"/>
</dbReference>
<keyword evidence="7 10" id="KW-1133">Transmembrane helix</keyword>
<evidence type="ECO:0000256" key="7">
    <source>
        <dbReference type="ARBA" id="ARBA00022989"/>
    </source>
</evidence>
<dbReference type="GO" id="GO:0034040">
    <property type="term" value="F:ATPase-coupled lipid transmembrane transporter activity"/>
    <property type="evidence" value="ECO:0007669"/>
    <property type="project" value="TreeGrafter"/>
</dbReference>
<dbReference type="FunFam" id="1.20.1560.10:FF:000109">
    <property type="entry name" value="Alkaline protease secretion ATP-binding protein aprD"/>
    <property type="match status" value="1"/>
</dbReference>
<keyword evidence="3" id="KW-1003">Cell membrane</keyword>
<dbReference type="InterPro" id="IPR003593">
    <property type="entry name" value="AAA+_ATPase"/>
</dbReference>
<sequence length="613" mass="65109">MTGPSQRPELEQLLLSFRQAFMTVGAFSFFTNLLMLTPAIYMLQLYDRALGSRNPTTLLMLTLIALGLLALMSLLEWIRSMVLVRVGARLDLDINQRIFDATFERNLRQAGQNPAQALHDLASMRQTLTGAGLVALTDAPWMPIYLIAIFMMHRELGVFALIGVLVLVALAFVNERVSAGPLGEAQKLSMAANAQANNNLRNAEVIEAMGMLPAIRGRWFKLHRKFLEQQALASDRAGMLTALTRFARISMQSLTLGYGALLAIEGEITPGMMIAGSILVGRALAPVEALIGNWKQLVSARAAYKRLVELLGLYPARAAGMPLPRPLGDVVVENAATGAPGSKTLILKNVNFKLQAGEVVAVIGPSASGKSTLARLLVGVWPTLAGSVRLDGSEIFKWNKDELGPYLGYLPQDIELFGGSVAENIARFGEVDSDQVLAAAQAAGVHDLILLLPNGYDTPLGEAGSALSGGQKQRIGLARALYGDPAFIVLDEPNSNLDDQGEAALAETIRRLKARRRTVVIVTHRMTTLAVADSILVMQEGTVKAHGPRDQILAAMRSANPPNPPPAAPAPKAASAANSPPTSPAGQSAVAARPATTTAAPAGGFPSTPVIGV</sequence>
<dbReference type="NCBIfam" id="TIGR01842">
    <property type="entry name" value="type_I_sec_PrtD"/>
    <property type="match status" value="1"/>
</dbReference>
<feature type="compositionally biased region" description="Low complexity" evidence="9">
    <location>
        <begin position="570"/>
        <end position="580"/>
    </location>
</feature>
<dbReference type="Pfam" id="PF00005">
    <property type="entry name" value="ABC_tran"/>
    <property type="match status" value="1"/>
</dbReference>
<keyword evidence="2" id="KW-0813">Transport</keyword>
<organism evidence="13 14">
    <name type="scientific">Accumulibacter regalis</name>
    <dbReference type="NCBI Taxonomy" id="522306"/>
    <lineage>
        <taxon>Bacteria</taxon>
        <taxon>Pseudomonadati</taxon>
        <taxon>Pseudomonadota</taxon>
        <taxon>Betaproteobacteria</taxon>
        <taxon>Candidatus Accumulibacter</taxon>
    </lineage>
</organism>
<dbReference type="InterPro" id="IPR003439">
    <property type="entry name" value="ABC_transporter-like_ATP-bd"/>
</dbReference>
<feature type="transmembrane region" description="Helical" evidence="10">
    <location>
        <begin position="128"/>
        <end position="149"/>
    </location>
</feature>
<feature type="transmembrane region" description="Helical" evidence="10">
    <location>
        <begin position="156"/>
        <end position="173"/>
    </location>
</feature>
<dbReference type="PROSITE" id="PS50893">
    <property type="entry name" value="ABC_TRANSPORTER_2"/>
    <property type="match status" value="1"/>
</dbReference>
<dbReference type="PROSITE" id="PS00211">
    <property type="entry name" value="ABC_TRANSPORTER_1"/>
    <property type="match status" value="1"/>
</dbReference>
<evidence type="ECO:0000256" key="10">
    <source>
        <dbReference type="SAM" id="Phobius"/>
    </source>
</evidence>
<dbReference type="InterPro" id="IPR011527">
    <property type="entry name" value="ABC1_TM_dom"/>
</dbReference>
<evidence type="ECO:0000256" key="8">
    <source>
        <dbReference type="ARBA" id="ARBA00023136"/>
    </source>
</evidence>
<evidence type="ECO:0000259" key="12">
    <source>
        <dbReference type="PROSITE" id="PS50929"/>
    </source>
</evidence>
<feature type="domain" description="ABC transporter" evidence="11">
    <location>
        <begin position="330"/>
        <end position="565"/>
    </location>
</feature>
<dbReference type="PANTHER" id="PTHR24221">
    <property type="entry name" value="ATP-BINDING CASSETTE SUB-FAMILY B"/>
    <property type="match status" value="1"/>
</dbReference>
<dbReference type="GO" id="GO:0030256">
    <property type="term" value="C:type I protein secretion system complex"/>
    <property type="evidence" value="ECO:0007669"/>
    <property type="project" value="InterPro"/>
</dbReference>
<dbReference type="GO" id="GO:0005524">
    <property type="term" value="F:ATP binding"/>
    <property type="evidence" value="ECO:0007669"/>
    <property type="project" value="UniProtKB-KW"/>
</dbReference>
<dbReference type="Pfam" id="PF00664">
    <property type="entry name" value="ABC_membrane"/>
    <property type="match status" value="1"/>
</dbReference>
<dbReference type="SUPFAM" id="SSF90123">
    <property type="entry name" value="ABC transporter transmembrane region"/>
    <property type="match status" value="1"/>
</dbReference>
<comment type="subcellular location">
    <subcellularLocation>
        <location evidence="1">Cell membrane</location>
        <topology evidence="1">Multi-pass membrane protein</topology>
    </subcellularLocation>
</comment>